<dbReference type="PANTHER" id="PTHR43477:SF1">
    <property type="entry name" value="DIHYDROANTICAPSIN 7-DEHYDROGENASE"/>
    <property type="match status" value="1"/>
</dbReference>
<dbReference type="GO" id="GO:0016491">
    <property type="term" value="F:oxidoreductase activity"/>
    <property type="evidence" value="ECO:0007669"/>
    <property type="project" value="UniProtKB-KW"/>
</dbReference>
<name>A0A6A6PRN5_9PEZI</name>
<keyword evidence="5" id="KW-1185">Reference proteome</keyword>
<dbReference type="CDD" id="cd05233">
    <property type="entry name" value="SDR_c"/>
    <property type="match status" value="1"/>
</dbReference>
<dbReference type="PANTHER" id="PTHR43477">
    <property type="entry name" value="DIHYDROANTICAPSIN 7-DEHYDROGENASE"/>
    <property type="match status" value="1"/>
</dbReference>
<dbReference type="EMBL" id="MU001636">
    <property type="protein sequence ID" value="KAF2482652.1"/>
    <property type="molecule type" value="Genomic_DNA"/>
</dbReference>
<accession>A0A6A6PRN5</accession>
<dbReference type="RefSeq" id="XP_033589222.1">
    <property type="nucleotide sequence ID" value="XM_033737281.1"/>
</dbReference>
<dbReference type="PRINTS" id="PR00081">
    <property type="entry name" value="GDHRDH"/>
</dbReference>
<comment type="similarity">
    <text evidence="1">Belongs to the short-chain dehydrogenases/reductases (SDR) family.</text>
</comment>
<dbReference type="OrthoDB" id="294295at2759"/>
<dbReference type="Gene3D" id="3.40.50.720">
    <property type="entry name" value="NAD(P)-binding Rossmann-like Domain"/>
    <property type="match status" value="1"/>
</dbReference>
<dbReference type="Proteomes" id="UP000799767">
    <property type="component" value="Unassembled WGS sequence"/>
</dbReference>
<dbReference type="InterPro" id="IPR057571">
    <property type="entry name" value="SDR_PhqE-like"/>
</dbReference>
<dbReference type="AlphaFoldDB" id="A0A6A6PRN5"/>
<evidence type="ECO:0000256" key="2">
    <source>
        <dbReference type="ARBA" id="ARBA00022857"/>
    </source>
</evidence>
<dbReference type="GeneID" id="54478283"/>
<evidence type="ECO:0000256" key="1">
    <source>
        <dbReference type="ARBA" id="ARBA00006484"/>
    </source>
</evidence>
<evidence type="ECO:0000313" key="5">
    <source>
        <dbReference type="Proteomes" id="UP000799767"/>
    </source>
</evidence>
<proteinExistence type="inferred from homology"/>
<evidence type="ECO:0000256" key="3">
    <source>
        <dbReference type="ARBA" id="ARBA00023002"/>
    </source>
</evidence>
<dbReference type="InterPro" id="IPR036291">
    <property type="entry name" value="NAD(P)-bd_dom_sf"/>
</dbReference>
<protein>
    <submittedName>
        <fullName evidence="4">Uncharacterized protein</fullName>
    </submittedName>
</protein>
<organism evidence="4 5">
    <name type="scientific">Neohortaea acidophila</name>
    <dbReference type="NCBI Taxonomy" id="245834"/>
    <lineage>
        <taxon>Eukaryota</taxon>
        <taxon>Fungi</taxon>
        <taxon>Dikarya</taxon>
        <taxon>Ascomycota</taxon>
        <taxon>Pezizomycotina</taxon>
        <taxon>Dothideomycetes</taxon>
        <taxon>Dothideomycetidae</taxon>
        <taxon>Mycosphaerellales</taxon>
        <taxon>Teratosphaeriaceae</taxon>
        <taxon>Neohortaea</taxon>
    </lineage>
</organism>
<keyword evidence="2" id="KW-0521">NADP</keyword>
<reference evidence="4" key="1">
    <citation type="journal article" date="2020" name="Stud. Mycol.">
        <title>101 Dothideomycetes genomes: a test case for predicting lifestyles and emergence of pathogens.</title>
        <authorList>
            <person name="Haridas S."/>
            <person name="Albert R."/>
            <person name="Binder M."/>
            <person name="Bloem J."/>
            <person name="Labutti K."/>
            <person name="Salamov A."/>
            <person name="Andreopoulos B."/>
            <person name="Baker S."/>
            <person name="Barry K."/>
            <person name="Bills G."/>
            <person name="Bluhm B."/>
            <person name="Cannon C."/>
            <person name="Castanera R."/>
            <person name="Culley D."/>
            <person name="Daum C."/>
            <person name="Ezra D."/>
            <person name="Gonzalez J."/>
            <person name="Henrissat B."/>
            <person name="Kuo A."/>
            <person name="Liang C."/>
            <person name="Lipzen A."/>
            <person name="Lutzoni F."/>
            <person name="Magnuson J."/>
            <person name="Mondo S."/>
            <person name="Nolan M."/>
            <person name="Ohm R."/>
            <person name="Pangilinan J."/>
            <person name="Park H.-J."/>
            <person name="Ramirez L."/>
            <person name="Alfaro M."/>
            <person name="Sun H."/>
            <person name="Tritt A."/>
            <person name="Yoshinaga Y."/>
            <person name="Zwiers L.-H."/>
            <person name="Turgeon B."/>
            <person name="Goodwin S."/>
            <person name="Spatafora J."/>
            <person name="Crous P."/>
            <person name="Grigoriev I."/>
        </authorList>
    </citation>
    <scope>NUCLEOTIDE SEQUENCE</scope>
    <source>
        <strain evidence="4">CBS 113389</strain>
    </source>
</reference>
<gene>
    <name evidence="4" type="ORF">BDY17DRAFT_324920</name>
</gene>
<keyword evidence="3" id="KW-0560">Oxidoreductase</keyword>
<dbReference type="SUPFAM" id="SSF51735">
    <property type="entry name" value="NAD(P)-binding Rossmann-fold domains"/>
    <property type="match status" value="1"/>
</dbReference>
<sequence>MVNSKDKLAGKKVIVVGGTSGIGKGAALALLEHGAHVTIVSSSQDNIDRVALGIDNETDWTKVGNVRDEASYTDAIKSLAPVDHFVYSGVDKIIRGAIAEADLEEAKHYFGVKFWGSALTGKIVSKFDIIKPGGSLTLTSGTGAMKPGTTASIGGSLNAGLFTMTQGLANELREKKIRVNCVVPGVVITELWDKMGRSKDEQKELFEKTAKDLPVGFVATPEDIAEAYLYCLRADYANGTLITIDGGGIL</sequence>
<dbReference type="InterPro" id="IPR051122">
    <property type="entry name" value="SDR_DHRS6-like"/>
</dbReference>
<dbReference type="InterPro" id="IPR002347">
    <property type="entry name" value="SDR_fam"/>
</dbReference>
<dbReference type="Pfam" id="PF23441">
    <property type="entry name" value="SDR"/>
    <property type="match status" value="1"/>
</dbReference>
<evidence type="ECO:0000313" key="4">
    <source>
        <dbReference type="EMBL" id="KAF2482652.1"/>
    </source>
</evidence>